<dbReference type="SMART" id="SM00248">
    <property type="entry name" value="ANK"/>
    <property type="match status" value="3"/>
</dbReference>
<dbReference type="PROSITE" id="PS50297">
    <property type="entry name" value="ANK_REP_REGION"/>
    <property type="match status" value="2"/>
</dbReference>
<name>A0AA35VWF8_GEOBA</name>
<dbReference type="SUPFAM" id="SSF48403">
    <property type="entry name" value="Ankyrin repeat"/>
    <property type="match status" value="1"/>
</dbReference>
<organism evidence="4 5">
    <name type="scientific">Geodia barretti</name>
    <name type="common">Barrett's horny sponge</name>
    <dbReference type="NCBI Taxonomy" id="519541"/>
    <lineage>
        <taxon>Eukaryota</taxon>
        <taxon>Metazoa</taxon>
        <taxon>Porifera</taxon>
        <taxon>Demospongiae</taxon>
        <taxon>Heteroscleromorpha</taxon>
        <taxon>Tetractinellida</taxon>
        <taxon>Astrophorina</taxon>
        <taxon>Geodiidae</taxon>
        <taxon>Geodia</taxon>
    </lineage>
</organism>
<reference evidence="4" key="1">
    <citation type="submission" date="2023-03" db="EMBL/GenBank/DDBJ databases">
        <authorList>
            <person name="Steffen K."/>
            <person name="Cardenas P."/>
        </authorList>
    </citation>
    <scope>NUCLEOTIDE SEQUENCE</scope>
</reference>
<gene>
    <name evidence="4" type="ORF">GBAR_LOCUS1722</name>
</gene>
<proteinExistence type="predicted"/>
<protein>
    <submittedName>
        <fullName evidence="4">Ankyrin repeat domain-containing protein 50</fullName>
    </submittedName>
</protein>
<feature type="repeat" description="ANK" evidence="3">
    <location>
        <begin position="87"/>
        <end position="119"/>
    </location>
</feature>
<keyword evidence="2 3" id="KW-0040">ANK repeat</keyword>
<evidence type="ECO:0000313" key="5">
    <source>
        <dbReference type="Proteomes" id="UP001174909"/>
    </source>
</evidence>
<dbReference type="PROSITE" id="PS50088">
    <property type="entry name" value="ANK_REPEAT"/>
    <property type="match status" value="2"/>
</dbReference>
<dbReference type="Gene3D" id="1.25.40.20">
    <property type="entry name" value="Ankyrin repeat-containing domain"/>
    <property type="match status" value="1"/>
</dbReference>
<comment type="caution">
    <text evidence="4">The sequence shown here is derived from an EMBL/GenBank/DDBJ whole genome shotgun (WGS) entry which is preliminary data.</text>
</comment>
<dbReference type="Proteomes" id="UP001174909">
    <property type="component" value="Unassembled WGS sequence"/>
</dbReference>
<keyword evidence="5" id="KW-1185">Reference proteome</keyword>
<dbReference type="InterPro" id="IPR002110">
    <property type="entry name" value="Ankyrin_rpt"/>
</dbReference>
<evidence type="ECO:0000256" key="2">
    <source>
        <dbReference type="ARBA" id="ARBA00023043"/>
    </source>
</evidence>
<dbReference type="PANTHER" id="PTHR24171:SF9">
    <property type="entry name" value="ANKYRIN REPEAT DOMAIN-CONTAINING PROTEIN 39"/>
    <property type="match status" value="1"/>
</dbReference>
<feature type="repeat" description="ANK" evidence="3">
    <location>
        <begin position="54"/>
        <end position="86"/>
    </location>
</feature>
<accession>A0AA35VWF8</accession>
<evidence type="ECO:0000313" key="4">
    <source>
        <dbReference type="EMBL" id="CAI7995627.1"/>
    </source>
</evidence>
<evidence type="ECO:0000256" key="3">
    <source>
        <dbReference type="PROSITE-ProRule" id="PRU00023"/>
    </source>
</evidence>
<dbReference type="PANTHER" id="PTHR24171">
    <property type="entry name" value="ANKYRIN REPEAT DOMAIN-CONTAINING PROTEIN 39-RELATED"/>
    <property type="match status" value="1"/>
</dbReference>
<sequence>MAQGGIDKIHVEEMERNIPQLNEISLFHAAWDGDLERLNGALQKGIPVDFVSPDGASSLMAASQNGHVEVVDKLLQHGATVDLQSKDGVSSLMAASQNGHVEVVDKLLQHGATVDLHDEVRSP</sequence>
<evidence type="ECO:0000256" key="1">
    <source>
        <dbReference type="ARBA" id="ARBA00022737"/>
    </source>
</evidence>
<dbReference type="InterPro" id="IPR036770">
    <property type="entry name" value="Ankyrin_rpt-contain_sf"/>
</dbReference>
<dbReference type="AlphaFoldDB" id="A0AA35VWF8"/>
<keyword evidence="1" id="KW-0677">Repeat</keyword>
<dbReference type="Pfam" id="PF12796">
    <property type="entry name" value="Ank_2"/>
    <property type="match status" value="1"/>
</dbReference>
<dbReference type="EMBL" id="CASHTH010000250">
    <property type="protein sequence ID" value="CAI7995627.1"/>
    <property type="molecule type" value="Genomic_DNA"/>
</dbReference>